<dbReference type="EMBL" id="CH473999">
    <property type="protein sequence ID" value="EDL77945.1"/>
    <property type="molecule type" value="Genomic_DNA"/>
</dbReference>
<dbReference type="Proteomes" id="UP000234681">
    <property type="component" value="Chromosome 11"/>
</dbReference>
<accession>A6JSG2</accession>
<evidence type="ECO:0000313" key="2">
    <source>
        <dbReference type="Proteomes" id="UP000234681"/>
    </source>
</evidence>
<gene>
    <name evidence="1" type="ORF">rCG_36809</name>
</gene>
<evidence type="ECO:0000313" key="1">
    <source>
        <dbReference type="EMBL" id="EDL77945.1"/>
    </source>
</evidence>
<dbReference type="AlphaFoldDB" id="A6JSG2"/>
<organism evidence="1 2">
    <name type="scientific">Rattus norvegicus</name>
    <name type="common">Rat</name>
    <dbReference type="NCBI Taxonomy" id="10116"/>
    <lineage>
        <taxon>Eukaryota</taxon>
        <taxon>Metazoa</taxon>
        <taxon>Chordata</taxon>
        <taxon>Craniata</taxon>
        <taxon>Vertebrata</taxon>
        <taxon>Euteleostomi</taxon>
        <taxon>Mammalia</taxon>
        <taxon>Eutheria</taxon>
        <taxon>Euarchontoglires</taxon>
        <taxon>Glires</taxon>
        <taxon>Rodentia</taxon>
        <taxon>Myomorpha</taxon>
        <taxon>Muroidea</taxon>
        <taxon>Muridae</taxon>
        <taxon>Murinae</taxon>
        <taxon>Rattus</taxon>
    </lineage>
</organism>
<name>A6JSG2_RAT</name>
<protein>
    <submittedName>
        <fullName evidence="1">RCG36809, isoform CRA_a</fullName>
    </submittedName>
</protein>
<reference evidence="1 2" key="1">
    <citation type="submission" date="2005-09" db="EMBL/GenBank/DDBJ databases">
        <authorList>
            <person name="Mural R.J."/>
            <person name="Li P.W."/>
            <person name="Adams M.D."/>
            <person name="Amanatides P.G."/>
            <person name="Baden-Tillson H."/>
            <person name="Barnstead M."/>
            <person name="Chin S.H."/>
            <person name="Dew I."/>
            <person name="Evans C.A."/>
            <person name="Ferriera S."/>
            <person name="Flanigan M."/>
            <person name="Fosler C."/>
            <person name="Glodek A."/>
            <person name="Gu Z."/>
            <person name="Holt R.A."/>
            <person name="Jennings D."/>
            <person name="Kraft C.L."/>
            <person name="Lu F."/>
            <person name="Nguyen T."/>
            <person name="Nusskern D.R."/>
            <person name="Pfannkoch C.M."/>
            <person name="Sitter C."/>
            <person name="Sutton G.G."/>
            <person name="Venter J.C."/>
            <person name="Wang Z."/>
            <person name="Woodage T."/>
            <person name="Zheng X.H."/>
            <person name="Zhong F."/>
        </authorList>
    </citation>
    <scope>NUCLEOTIDE SEQUENCE [LARGE SCALE GENOMIC DNA]</scope>
    <source>
        <strain>BN</strain>
        <strain evidence="2">Sprague-Dawley</strain>
    </source>
</reference>
<sequence length="72" mass="7816">MAACYTLPSCSLAYCVVPASSVHTRSSVSTSLLCSRNASWQVPLAEPWQSCLDGSQFHQCTPLAADGRYFRT</sequence>
<proteinExistence type="predicted"/>